<evidence type="ECO:0000313" key="4">
    <source>
        <dbReference type="Proteomes" id="UP000324897"/>
    </source>
</evidence>
<comment type="caution">
    <text evidence="3">The sequence shown here is derived from an EMBL/GenBank/DDBJ whole genome shotgun (WGS) entry which is preliminary data.</text>
</comment>
<dbReference type="Proteomes" id="UP000324897">
    <property type="component" value="Chromosome 1"/>
</dbReference>
<proteinExistence type="predicted"/>
<feature type="region of interest" description="Disordered" evidence="2">
    <location>
        <begin position="123"/>
        <end position="147"/>
    </location>
</feature>
<feature type="compositionally biased region" description="Polar residues" evidence="2">
    <location>
        <begin position="137"/>
        <end position="147"/>
    </location>
</feature>
<sequence>MHHVLENFSMWRICLSSERFTEKHLDFRILEAADKESRIAEITCDFWRKIEPKRSNDNEAKLNALSEEIDQLKVKIDKLLDVRDDLLEKKELKDKELAGSSEKDMLLQTKLMCWRRALENHAKDNQHANHKRIKHNTGANGSSAPLLGTNRQELATLKERNKALEYQRVVCISGRRDAATRDDDEVTEELPELIHGGRCCCSARPHRSFKI</sequence>
<evidence type="ECO:0000256" key="2">
    <source>
        <dbReference type="SAM" id="MobiDB-lite"/>
    </source>
</evidence>
<dbReference type="EMBL" id="RWGY01000011">
    <property type="protein sequence ID" value="TVU32154.1"/>
    <property type="molecule type" value="Genomic_DNA"/>
</dbReference>
<keyword evidence="1" id="KW-0175">Coiled coil</keyword>
<gene>
    <name evidence="3" type="ORF">EJB05_23873</name>
</gene>
<protein>
    <submittedName>
        <fullName evidence="3">Uncharacterized protein</fullName>
    </submittedName>
</protein>
<evidence type="ECO:0000256" key="1">
    <source>
        <dbReference type="SAM" id="Coils"/>
    </source>
</evidence>
<dbReference type="AlphaFoldDB" id="A0A5J9V9H3"/>
<evidence type="ECO:0000313" key="3">
    <source>
        <dbReference type="EMBL" id="TVU32154.1"/>
    </source>
</evidence>
<feature type="coiled-coil region" evidence="1">
    <location>
        <begin position="55"/>
        <end position="89"/>
    </location>
</feature>
<feature type="non-terminal residue" evidence="3">
    <location>
        <position position="1"/>
    </location>
</feature>
<organism evidence="3 4">
    <name type="scientific">Eragrostis curvula</name>
    <name type="common">weeping love grass</name>
    <dbReference type="NCBI Taxonomy" id="38414"/>
    <lineage>
        <taxon>Eukaryota</taxon>
        <taxon>Viridiplantae</taxon>
        <taxon>Streptophyta</taxon>
        <taxon>Embryophyta</taxon>
        <taxon>Tracheophyta</taxon>
        <taxon>Spermatophyta</taxon>
        <taxon>Magnoliopsida</taxon>
        <taxon>Liliopsida</taxon>
        <taxon>Poales</taxon>
        <taxon>Poaceae</taxon>
        <taxon>PACMAD clade</taxon>
        <taxon>Chloridoideae</taxon>
        <taxon>Eragrostideae</taxon>
        <taxon>Eragrostidinae</taxon>
        <taxon>Eragrostis</taxon>
    </lineage>
</organism>
<keyword evidence="4" id="KW-1185">Reference proteome</keyword>
<name>A0A5J9V9H3_9POAL</name>
<reference evidence="3 4" key="1">
    <citation type="journal article" date="2019" name="Sci. Rep.">
        <title>A high-quality genome of Eragrostis curvula grass provides insights into Poaceae evolution and supports new strategies to enhance forage quality.</title>
        <authorList>
            <person name="Carballo J."/>
            <person name="Santos B.A.C.M."/>
            <person name="Zappacosta D."/>
            <person name="Garbus I."/>
            <person name="Selva J.P."/>
            <person name="Gallo C.A."/>
            <person name="Diaz A."/>
            <person name="Albertini E."/>
            <person name="Caccamo M."/>
            <person name="Echenique V."/>
        </authorList>
    </citation>
    <scope>NUCLEOTIDE SEQUENCE [LARGE SCALE GENOMIC DNA]</scope>
    <source>
        <strain evidence="4">cv. Victoria</strain>
        <tissue evidence="3">Leaf</tissue>
    </source>
</reference>
<accession>A0A5J9V9H3</accession>
<dbReference type="Gramene" id="TVU32154">
    <property type="protein sequence ID" value="TVU32154"/>
    <property type="gene ID" value="EJB05_23873"/>
</dbReference>